<dbReference type="InterPro" id="IPR017853">
    <property type="entry name" value="GH"/>
</dbReference>
<dbReference type="PANTHER" id="PTHR16631">
    <property type="entry name" value="GLUCAN 1,3-BETA-GLUCOSIDASE"/>
    <property type="match status" value="1"/>
</dbReference>
<keyword evidence="11" id="KW-0961">Cell wall biogenesis/degradation</keyword>
<dbReference type="Gene3D" id="3.20.20.80">
    <property type="entry name" value="Glycosidases"/>
    <property type="match status" value="1"/>
</dbReference>
<proteinExistence type="predicted"/>
<keyword evidence="6" id="KW-0732">Signal</keyword>
<dbReference type="GO" id="GO:0005886">
    <property type="term" value="C:plasma membrane"/>
    <property type="evidence" value="ECO:0007669"/>
    <property type="project" value="UniProtKB-SubCell"/>
</dbReference>
<dbReference type="GO" id="GO:0071555">
    <property type="term" value="P:cell wall organization"/>
    <property type="evidence" value="ECO:0007669"/>
    <property type="project" value="UniProtKB-KW"/>
</dbReference>
<dbReference type="GO" id="GO:0000272">
    <property type="term" value="P:polysaccharide catabolic process"/>
    <property type="evidence" value="ECO:0007669"/>
    <property type="project" value="UniProtKB-KW"/>
</dbReference>
<comment type="function">
    <text evidence="13">Glucanases play a role in cell expansion during growth, in cell-cell fusion during mating, and in spore release during sporulation. This enzyme may be involved in beta-glucan degradation. Active on laminarin and lichenan.</text>
</comment>
<evidence type="ECO:0000256" key="9">
    <source>
        <dbReference type="ARBA" id="ARBA00023180"/>
    </source>
</evidence>
<organism evidence="16">
    <name type="scientific">Candidatus Caldatribacterium saccharofermentans</name>
    <dbReference type="NCBI Taxonomy" id="1454753"/>
    <lineage>
        <taxon>Bacteria</taxon>
        <taxon>Pseudomonadati</taxon>
        <taxon>Atribacterota</taxon>
        <taxon>Atribacteria</taxon>
        <taxon>Atribacterales</taxon>
        <taxon>Candidatus Caldatribacteriaceae</taxon>
        <taxon>Candidatus Caldatribacterium</taxon>
    </lineage>
</organism>
<evidence type="ECO:0000256" key="8">
    <source>
        <dbReference type="ARBA" id="ARBA00023136"/>
    </source>
</evidence>
<accession>A0A7V4THM7</accession>
<evidence type="ECO:0000256" key="3">
    <source>
        <dbReference type="ARBA" id="ARBA00022475"/>
    </source>
</evidence>
<dbReference type="InterPro" id="IPR000490">
    <property type="entry name" value="Glyco_hydro_17"/>
</dbReference>
<evidence type="ECO:0000256" key="4">
    <source>
        <dbReference type="ARBA" id="ARBA00022512"/>
    </source>
</evidence>
<protein>
    <recommendedName>
        <fullName evidence="15">Endo-1,3-beta-glucanase btgC</fullName>
    </recommendedName>
    <alternativeName>
        <fullName evidence="14">Laminarinase btgC</fullName>
    </alternativeName>
</protein>
<gene>
    <name evidence="16" type="ORF">ENW11_08765</name>
</gene>
<keyword evidence="5" id="KW-0964">Secreted</keyword>
<evidence type="ECO:0000256" key="12">
    <source>
        <dbReference type="ARBA" id="ARBA00023326"/>
    </source>
</evidence>
<keyword evidence="8" id="KW-0472">Membrane</keyword>
<dbReference type="PANTHER" id="PTHR16631:SF17">
    <property type="entry name" value="GLUCAN ENDO-1,3-BETA-GLUCOSIDASE BTGC"/>
    <property type="match status" value="1"/>
</dbReference>
<dbReference type="SUPFAM" id="SSF51445">
    <property type="entry name" value="(Trans)glycosidases"/>
    <property type="match status" value="1"/>
</dbReference>
<evidence type="ECO:0000256" key="2">
    <source>
        <dbReference type="ARBA" id="ARBA00004236"/>
    </source>
</evidence>
<dbReference type="Pfam" id="PF00332">
    <property type="entry name" value="Glyco_hydro_17"/>
    <property type="match status" value="1"/>
</dbReference>
<name>A0A7V4THM7_9BACT</name>
<comment type="subcellular location">
    <subcellularLocation>
        <location evidence="2">Cell membrane</location>
    </subcellularLocation>
    <subcellularLocation>
        <location evidence="1">Secreted</location>
        <location evidence="1">Cell wall</location>
    </subcellularLocation>
</comment>
<dbReference type="EMBL" id="DTIY01000068">
    <property type="protein sequence ID" value="HGY39882.1"/>
    <property type="molecule type" value="Genomic_DNA"/>
</dbReference>
<dbReference type="GO" id="GO:0004553">
    <property type="term" value="F:hydrolase activity, hydrolyzing O-glycosyl compounds"/>
    <property type="evidence" value="ECO:0007669"/>
    <property type="project" value="InterPro"/>
</dbReference>
<evidence type="ECO:0000256" key="10">
    <source>
        <dbReference type="ARBA" id="ARBA00023277"/>
    </source>
</evidence>
<keyword evidence="4" id="KW-0134">Cell wall</keyword>
<comment type="caution">
    <text evidence="16">The sequence shown here is derived from an EMBL/GenBank/DDBJ whole genome shotgun (WGS) entry which is preliminary data.</text>
</comment>
<evidence type="ECO:0000256" key="7">
    <source>
        <dbReference type="ARBA" id="ARBA00022801"/>
    </source>
</evidence>
<reference evidence="16" key="1">
    <citation type="journal article" date="2020" name="mSystems">
        <title>Genome- and Community-Level Interaction Insights into Carbon Utilization and Element Cycling Functions of Hydrothermarchaeota in Hydrothermal Sediment.</title>
        <authorList>
            <person name="Zhou Z."/>
            <person name="Liu Y."/>
            <person name="Xu W."/>
            <person name="Pan J."/>
            <person name="Luo Z.H."/>
            <person name="Li M."/>
        </authorList>
    </citation>
    <scope>NUCLEOTIDE SEQUENCE [LARGE SCALE GENOMIC DNA]</scope>
    <source>
        <strain evidence="16">SpSt-82</strain>
    </source>
</reference>
<keyword evidence="12" id="KW-0624">Polysaccharide degradation</keyword>
<keyword evidence="3" id="KW-1003">Cell membrane</keyword>
<evidence type="ECO:0000256" key="11">
    <source>
        <dbReference type="ARBA" id="ARBA00023316"/>
    </source>
</evidence>
<keyword evidence="9" id="KW-0325">Glycoprotein</keyword>
<dbReference type="InterPro" id="IPR050732">
    <property type="entry name" value="Beta-glucan_modifiers"/>
</dbReference>
<keyword evidence="7" id="KW-0378">Hydrolase</keyword>
<dbReference type="AlphaFoldDB" id="A0A7V4THM7"/>
<evidence type="ECO:0000256" key="15">
    <source>
        <dbReference type="ARBA" id="ARBA00043078"/>
    </source>
</evidence>
<evidence type="ECO:0000313" key="16">
    <source>
        <dbReference type="EMBL" id="HGY39882.1"/>
    </source>
</evidence>
<evidence type="ECO:0000256" key="14">
    <source>
        <dbReference type="ARBA" id="ARBA00042373"/>
    </source>
</evidence>
<evidence type="ECO:0000256" key="13">
    <source>
        <dbReference type="ARBA" id="ARBA00037649"/>
    </source>
</evidence>
<evidence type="ECO:0000256" key="5">
    <source>
        <dbReference type="ARBA" id="ARBA00022525"/>
    </source>
</evidence>
<keyword evidence="10" id="KW-0119">Carbohydrate metabolism</keyword>
<sequence length="321" mass="36602">MRRFLGICTVSALVLAGFFPLLGMEEGGRYPSAREGQRLWGVCYGPFRSGQDPSAGIFPTKEELREDIVFLRGLTGTLRLYSMDTGFHILEFCEEVGLECYPGAWLSGDREANEKEIQSLIEATKRGFQCIRGLVVGNEVLLRGDLSREELLDHIRHVREATNLPVSTAEPWSIWLLYPEVAEAVDFLLVHIHPYWDGVPVEEAARYVLERWQKVRERYPMKEVIVGETGWPTLGEVNGAAVPGERQQEQFLAQFLELSRCSGVAYFIFEAFDEEWKRKFEGEVGAHWGLYYSCGALKPLLWELVPPEARSGLKREQPERE</sequence>
<evidence type="ECO:0000256" key="1">
    <source>
        <dbReference type="ARBA" id="ARBA00004191"/>
    </source>
</evidence>
<evidence type="ECO:0000256" key="6">
    <source>
        <dbReference type="ARBA" id="ARBA00022729"/>
    </source>
</evidence>